<feature type="region of interest" description="Disordered" evidence="1">
    <location>
        <begin position="291"/>
        <end position="312"/>
    </location>
</feature>
<protein>
    <submittedName>
        <fullName evidence="2">DUF1444 family protein</fullName>
    </submittedName>
</protein>
<gene>
    <name evidence="2" type="ORF">FHK87_04670</name>
</gene>
<feature type="compositionally biased region" description="Basic and acidic residues" evidence="1">
    <location>
        <begin position="296"/>
        <end position="312"/>
    </location>
</feature>
<dbReference type="InterPro" id="IPR010838">
    <property type="entry name" value="DUF1444"/>
</dbReference>
<dbReference type="Pfam" id="PF07285">
    <property type="entry name" value="DUF1444"/>
    <property type="match status" value="1"/>
</dbReference>
<comment type="caution">
    <text evidence="2">The sequence shown here is derived from an EMBL/GenBank/DDBJ whole genome shotgun (WGS) entry which is preliminary data.</text>
</comment>
<evidence type="ECO:0000313" key="2">
    <source>
        <dbReference type="EMBL" id="TPN86899.1"/>
    </source>
</evidence>
<organism evidence="2 3">
    <name type="scientific">Aquimarina algicola</name>
    <dbReference type="NCBI Taxonomy" id="2589995"/>
    <lineage>
        <taxon>Bacteria</taxon>
        <taxon>Pseudomonadati</taxon>
        <taxon>Bacteroidota</taxon>
        <taxon>Flavobacteriia</taxon>
        <taxon>Flavobacteriales</taxon>
        <taxon>Flavobacteriaceae</taxon>
        <taxon>Aquimarina</taxon>
    </lineage>
</organism>
<dbReference type="EMBL" id="VFWZ01000002">
    <property type="protein sequence ID" value="TPN86899.1"/>
    <property type="molecule type" value="Genomic_DNA"/>
</dbReference>
<dbReference type="OrthoDB" id="1405608at2"/>
<dbReference type="AlphaFoldDB" id="A0A504JJG7"/>
<accession>A0A504JJG7</accession>
<proteinExistence type="predicted"/>
<sequence>MDKLLPILKTSDYKKDEKLLFKEYLFESEISPIVAYGKDRGRMVMYESATDENDFNLKFPKLKEEALSNLKSIDVHYQITDAEGTKILFAEGNEYASEKILDKDFMMKIASELNSQSLMVGIPFKGLLIAIDANSPMRLKLPVIVKQYFDNPQQDKISDKVFMVQNGEIVAIGGEKIPKTNDSDSFSFSEDKNQNYSIELNSNSIDRLTEDVNISFQQVLLMIMQKKSFGGQITFKLNDNINLDTKLVDKCHSYISQIEKNEMLQVLSQTLANSKVNFKFLHNGELIAPKTSNSTEVEKTDNSEMSNEKNKKRWWEFWK</sequence>
<name>A0A504JJG7_9FLAO</name>
<reference evidence="2 3" key="1">
    <citation type="submission" date="2019-06" db="EMBL/GenBank/DDBJ databases">
        <authorList>
            <person name="Meng X."/>
        </authorList>
    </citation>
    <scope>NUCLEOTIDE SEQUENCE [LARGE SCALE GENOMIC DNA]</scope>
    <source>
        <strain evidence="2 3">M625</strain>
    </source>
</reference>
<evidence type="ECO:0000256" key="1">
    <source>
        <dbReference type="SAM" id="MobiDB-lite"/>
    </source>
</evidence>
<evidence type="ECO:0000313" key="3">
    <source>
        <dbReference type="Proteomes" id="UP000315540"/>
    </source>
</evidence>
<dbReference type="RefSeq" id="WP_140590570.1">
    <property type="nucleotide sequence ID" value="NZ_VFWZ01000002.1"/>
</dbReference>
<dbReference type="Proteomes" id="UP000315540">
    <property type="component" value="Unassembled WGS sequence"/>
</dbReference>
<keyword evidence="3" id="KW-1185">Reference proteome</keyword>